<proteinExistence type="predicted"/>
<gene>
    <name evidence="1" type="ORF">RJ640_002424</name>
</gene>
<sequence>MVGPDGGTIKLVSSDAATSILEFNAEPVAYGQDLGFLPVTSSEISDAYQMDDRSAISMPNTADEKLLTDDLCQNSRLQSEELILGLHNQEYIGNLKELQNYFDMVQLLSCLWTHNAEYLLLLLLSGLSYDQPDVRRDALYASQSSSMTTLAILEHKFCQQWPFPSAKDLLVLEIQGALKNYGFYFLCTGYAY</sequence>
<comment type="caution">
    <text evidence="1">The sequence shown here is derived from an EMBL/GenBank/DDBJ whole genome shotgun (WGS) entry which is preliminary data.</text>
</comment>
<reference evidence="1" key="1">
    <citation type="submission" date="2022-12" db="EMBL/GenBank/DDBJ databases">
        <title>Draft genome assemblies for two species of Escallonia (Escalloniales).</title>
        <authorList>
            <person name="Chanderbali A."/>
            <person name="Dervinis C."/>
            <person name="Anghel I."/>
            <person name="Soltis D."/>
            <person name="Soltis P."/>
            <person name="Zapata F."/>
        </authorList>
    </citation>
    <scope>NUCLEOTIDE SEQUENCE</scope>
    <source>
        <strain evidence="1">UCBG92.1500</strain>
        <tissue evidence="1">Leaf</tissue>
    </source>
</reference>
<protein>
    <submittedName>
        <fullName evidence="1">Uncharacterized protein</fullName>
    </submittedName>
</protein>
<evidence type="ECO:0000313" key="2">
    <source>
        <dbReference type="Proteomes" id="UP001187471"/>
    </source>
</evidence>
<name>A0AA88SJL9_9ASTE</name>
<organism evidence="1 2">
    <name type="scientific">Escallonia rubra</name>
    <dbReference type="NCBI Taxonomy" id="112253"/>
    <lineage>
        <taxon>Eukaryota</taxon>
        <taxon>Viridiplantae</taxon>
        <taxon>Streptophyta</taxon>
        <taxon>Embryophyta</taxon>
        <taxon>Tracheophyta</taxon>
        <taxon>Spermatophyta</taxon>
        <taxon>Magnoliopsida</taxon>
        <taxon>eudicotyledons</taxon>
        <taxon>Gunneridae</taxon>
        <taxon>Pentapetalae</taxon>
        <taxon>asterids</taxon>
        <taxon>campanulids</taxon>
        <taxon>Escalloniales</taxon>
        <taxon>Escalloniaceae</taxon>
        <taxon>Escallonia</taxon>
    </lineage>
</organism>
<dbReference type="AlphaFoldDB" id="A0AA88SJL9"/>
<dbReference type="EMBL" id="JAVXUO010000402">
    <property type="protein sequence ID" value="KAK2992530.1"/>
    <property type="molecule type" value="Genomic_DNA"/>
</dbReference>
<keyword evidence="2" id="KW-1185">Reference proteome</keyword>
<dbReference type="Proteomes" id="UP001187471">
    <property type="component" value="Unassembled WGS sequence"/>
</dbReference>
<accession>A0AA88SJL9</accession>
<evidence type="ECO:0000313" key="1">
    <source>
        <dbReference type="EMBL" id="KAK2992530.1"/>
    </source>
</evidence>